<name>A0A976YEY4_9CAUD</name>
<proteinExistence type="predicted"/>
<dbReference type="GO" id="GO:0003677">
    <property type="term" value="F:DNA binding"/>
    <property type="evidence" value="ECO:0007669"/>
    <property type="project" value="InterPro"/>
</dbReference>
<keyword evidence="1" id="KW-0489">Methyltransferase</keyword>
<dbReference type="InterPro" id="IPR008593">
    <property type="entry name" value="Dam_MeTrfase"/>
</dbReference>
<dbReference type="GO" id="GO:0009007">
    <property type="term" value="F:site-specific DNA-methyltransferase (adenine-specific) activity"/>
    <property type="evidence" value="ECO:0007669"/>
    <property type="project" value="InterPro"/>
</dbReference>
<keyword evidence="1" id="KW-0808">Transferase</keyword>
<dbReference type="Proteomes" id="UP001156919">
    <property type="component" value="Segment"/>
</dbReference>
<evidence type="ECO:0000313" key="1">
    <source>
        <dbReference type="EMBL" id="UVF62335.1"/>
    </source>
</evidence>
<protein>
    <submittedName>
        <fullName evidence="1">Adenine methyltransferase</fullName>
    </submittedName>
</protein>
<evidence type="ECO:0000313" key="2">
    <source>
        <dbReference type="Proteomes" id="UP001156919"/>
    </source>
</evidence>
<accession>A0A976YEY4</accession>
<organism evidence="1 2">
    <name type="scientific">Nitrososphaeria virus YSH_462411</name>
    <dbReference type="NCBI Taxonomy" id="3071321"/>
    <lineage>
        <taxon>Viruses</taxon>
        <taxon>Duplodnaviria</taxon>
        <taxon>Heunggongvirae</taxon>
        <taxon>Uroviricota</taxon>
        <taxon>Caudoviricetes</taxon>
        <taxon>Juravirales</taxon>
        <taxon>Yangangviridae</taxon>
        <taxon>Nohelivirus</taxon>
        <taxon>Nohelivirus yangshanense</taxon>
    </lineage>
</organism>
<reference evidence="1 2" key="1">
    <citation type="submission" date="2022-05" db="EMBL/GenBank/DDBJ databases">
        <title>Diverse viruses of marine archaea discovered using metagenomics.</title>
        <authorList>
            <person name="Zhou Y."/>
        </authorList>
    </citation>
    <scope>NUCLEOTIDE SEQUENCE [LARGE SCALE GENOMIC DNA]</scope>
    <source>
        <strain evidence="1">YSH_462411</strain>
    </source>
</reference>
<dbReference type="GO" id="GO:0009307">
    <property type="term" value="P:DNA restriction-modification system"/>
    <property type="evidence" value="ECO:0007669"/>
    <property type="project" value="InterPro"/>
</dbReference>
<dbReference type="Pfam" id="PF05869">
    <property type="entry name" value="Dam"/>
    <property type="match status" value="1"/>
</dbReference>
<keyword evidence="2" id="KW-1185">Reference proteome</keyword>
<dbReference type="GO" id="GO:0032259">
    <property type="term" value="P:methylation"/>
    <property type="evidence" value="ECO:0007669"/>
    <property type="project" value="UniProtKB-KW"/>
</dbReference>
<dbReference type="EMBL" id="ON649699">
    <property type="protein sequence ID" value="UVF62335.1"/>
    <property type="molecule type" value="Genomic_DNA"/>
</dbReference>
<sequence length="164" mass="19447">MYSKYETKMTSDSQIYETPDELFLPLHKEFNFELDVCANENNHKVEQYYDEKDDCFTKDWKLTSWMNPEFVKVGKFIKKAYEESVKHGSTIVCLTMVKSNTNWWRDIAMKAKEIRFINQKVQFKGTPQGLRFPCCLIIFSPHDGETKFSVFQQDFSITKCLECE</sequence>